<feature type="non-terminal residue" evidence="1">
    <location>
        <position position="1"/>
    </location>
</feature>
<dbReference type="AlphaFoldDB" id="A0A131ZAK8"/>
<evidence type="ECO:0000313" key="1">
    <source>
        <dbReference type="EMBL" id="JAP87998.1"/>
    </source>
</evidence>
<accession>A0A131ZAK8</accession>
<dbReference type="EMBL" id="GEDV01000559">
    <property type="protein sequence ID" value="JAP87998.1"/>
    <property type="molecule type" value="Transcribed_RNA"/>
</dbReference>
<sequence>ACTELDSASKGHIVGRPCQGSDECEPFTKYCCVIPEYRHGLNGKCQERPGLRQPCSITMLRSNLYNNYYAPYVKACPCTDPKRNVCYRSYNKRKELGVCQRW</sequence>
<protein>
    <submittedName>
        <fullName evidence="1">Uncharacterized protein</fullName>
    </submittedName>
</protein>
<reference evidence="1" key="1">
    <citation type="journal article" date="2016" name="Ticks Tick Borne Dis.">
        <title>De novo assembly and annotation of the salivary gland transcriptome of Rhipicephalus appendiculatus male and female ticks during blood feeding.</title>
        <authorList>
            <person name="de Castro M.H."/>
            <person name="de Klerk D."/>
            <person name="Pienaar R."/>
            <person name="Latif A.A."/>
            <person name="Rees D.J."/>
            <person name="Mans B.J."/>
        </authorList>
    </citation>
    <scope>NUCLEOTIDE SEQUENCE</scope>
    <source>
        <tissue evidence="1">Salivary glands</tissue>
    </source>
</reference>
<organism evidence="1">
    <name type="scientific">Rhipicephalus appendiculatus</name>
    <name type="common">Brown ear tick</name>
    <dbReference type="NCBI Taxonomy" id="34631"/>
    <lineage>
        <taxon>Eukaryota</taxon>
        <taxon>Metazoa</taxon>
        <taxon>Ecdysozoa</taxon>
        <taxon>Arthropoda</taxon>
        <taxon>Chelicerata</taxon>
        <taxon>Arachnida</taxon>
        <taxon>Acari</taxon>
        <taxon>Parasitiformes</taxon>
        <taxon>Ixodida</taxon>
        <taxon>Ixodoidea</taxon>
        <taxon>Ixodidae</taxon>
        <taxon>Rhipicephalinae</taxon>
        <taxon>Rhipicephalus</taxon>
        <taxon>Rhipicephalus</taxon>
    </lineage>
</organism>
<name>A0A131ZAK8_RHIAP</name>
<proteinExistence type="predicted"/>